<name>A0A0D7BLR3_9AGAR</name>
<feature type="transmembrane region" description="Helical" evidence="2">
    <location>
        <begin position="175"/>
        <end position="202"/>
    </location>
</feature>
<dbReference type="Pfam" id="PF11911">
    <property type="entry name" value="DUF3429"/>
    <property type="match status" value="1"/>
</dbReference>
<protein>
    <submittedName>
        <fullName evidence="3">Uncharacterized protein</fullName>
    </submittedName>
</protein>
<dbReference type="PANTHER" id="PTHR15887">
    <property type="entry name" value="TRANSMEMBRANE PROTEIN 69"/>
    <property type="match status" value="1"/>
</dbReference>
<keyword evidence="2" id="KW-0472">Membrane</keyword>
<gene>
    <name evidence="3" type="ORF">CYLTODRAFT_345729</name>
</gene>
<dbReference type="EMBL" id="KN880453">
    <property type="protein sequence ID" value="KIY71498.1"/>
    <property type="molecule type" value="Genomic_DNA"/>
</dbReference>
<feature type="compositionally biased region" description="Basic and acidic residues" evidence="1">
    <location>
        <begin position="298"/>
        <end position="309"/>
    </location>
</feature>
<dbReference type="PANTHER" id="PTHR15887:SF1">
    <property type="entry name" value="TRANSMEMBRANE PROTEIN 69"/>
    <property type="match status" value="1"/>
</dbReference>
<evidence type="ECO:0000256" key="1">
    <source>
        <dbReference type="SAM" id="MobiDB-lite"/>
    </source>
</evidence>
<evidence type="ECO:0000256" key="2">
    <source>
        <dbReference type="SAM" id="Phobius"/>
    </source>
</evidence>
<reference evidence="3 4" key="1">
    <citation type="journal article" date="2015" name="Fungal Genet. Biol.">
        <title>Evolution of novel wood decay mechanisms in Agaricales revealed by the genome sequences of Fistulina hepatica and Cylindrobasidium torrendii.</title>
        <authorList>
            <person name="Floudas D."/>
            <person name="Held B.W."/>
            <person name="Riley R."/>
            <person name="Nagy L.G."/>
            <person name="Koehler G."/>
            <person name="Ransdell A.S."/>
            <person name="Younus H."/>
            <person name="Chow J."/>
            <person name="Chiniquy J."/>
            <person name="Lipzen A."/>
            <person name="Tritt A."/>
            <person name="Sun H."/>
            <person name="Haridas S."/>
            <person name="LaButti K."/>
            <person name="Ohm R.A."/>
            <person name="Kues U."/>
            <person name="Blanchette R.A."/>
            <person name="Grigoriev I.V."/>
            <person name="Minto R.E."/>
            <person name="Hibbett D.S."/>
        </authorList>
    </citation>
    <scope>NUCLEOTIDE SEQUENCE [LARGE SCALE GENOMIC DNA]</scope>
    <source>
        <strain evidence="3 4">FP15055 ss-10</strain>
    </source>
</reference>
<keyword evidence="2" id="KW-1133">Transmembrane helix</keyword>
<sequence>MRSARFSAPSQLLIRTVANSTSNRPGSQSLNQAALNVKEETGNLASDAAKTIAGANLADHSAGEGTKDNFVDITKDNLSAVPKSAMAVGLAGGLPYIGASATTVYLAHQAGLVATGASTIDPGLAITYLDQALNFQVMYGAAMLSSLGAVHWGFEYARYGGQKGLPRIALGAAPAILAIPTLAAQPMMALAAQWMGFTLLWYADARATSNGWAPKWYGQYRFYLSLIAGTCIIGSLAGTSYYGPVGGHGFLTHELEQISSERHALTDGREVVPNDNGPLKISRQKGGPQSPGFVSISHKQEPKEEEKKE</sequence>
<dbReference type="STRING" id="1314674.A0A0D7BLR3"/>
<dbReference type="InterPro" id="IPR021836">
    <property type="entry name" value="DUF3429"/>
</dbReference>
<organism evidence="3 4">
    <name type="scientific">Cylindrobasidium torrendii FP15055 ss-10</name>
    <dbReference type="NCBI Taxonomy" id="1314674"/>
    <lineage>
        <taxon>Eukaryota</taxon>
        <taxon>Fungi</taxon>
        <taxon>Dikarya</taxon>
        <taxon>Basidiomycota</taxon>
        <taxon>Agaricomycotina</taxon>
        <taxon>Agaricomycetes</taxon>
        <taxon>Agaricomycetidae</taxon>
        <taxon>Agaricales</taxon>
        <taxon>Marasmiineae</taxon>
        <taxon>Physalacriaceae</taxon>
        <taxon>Cylindrobasidium</taxon>
    </lineage>
</organism>
<keyword evidence="2" id="KW-0812">Transmembrane</keyword>
<feature type="region of interest" description="Disordered" evidence="1">
    <location>
        <begin position="266"/>
        <end position="309"/>
    </location>
</feature>
<evidence type="ECO:0000313" key="3">
    <source>
        <dbReference type="EMBL" id="KIY71498.1"/>
    </source>
</evidence>
<dbReference type="OrthoDB" id="194289at2759"/>
<accession>A0A0D7BLR3</accession>
<feature type="transmembrane region" description="Helical" evidence="2">
    <location>
        <begin position="137"/>
        <end position="154"/>
    </location>
</feature>
<keyword evidence="4" id="KW-1185">Reference proteome</keyword>
<feature type="transmembrane region" description="Helical" evidence="2">
    <location>
        <begin position="222"/>
        <end position="243"/>
    </location>
</feature>
<dbReference type="AlphaFoldDB" id="A0A0D7BLR3"/>
<evidence type="ECO:0000313" key="4">
    <source>
        <dbReference type="Proteomes" id="UP000054007"/>
    </source>
</evidence>
<dbReference type="Proteomes" id="UP000054007">
    <property type="component" value="Unassembled WGS sequence"/>
</dbReference>
<proteinExistence type="predicted"/>